<feature type="compositionally biased region" description="Low complexity" evidence="1">
    <location>
        <begin position="109"/>
        <end position="145"/>
    </location>
</feature>
<feature type="compositionally biased region" description="Acidic residues" evidence="1">
    <location>
        <begin position="835"/>
        <end position="851"/>
    </location>
</feature>
<dbReference type="AlphaFoldDB" id="A0A7S0JQF2"/>
<feature type="compositionally biased region" description="Low complexity" evidence="1">
    <location>
        <begin position="76"/>
        <end position="86"/>
    </location>
</feature>
<protein>
    <submittedName>
        <fullName evidence="2">Uncharacterized protein</fullName>
    </submittedName>
</protein>
<evidence type="ECO:0000313" key="2">
    <source>
        <dbReference type="EMBL" id="CAD8558462.1"/>
    </source>
</evidence>
<feature type="compositionally biased region" description="Polar residues" evidence="1">
    <location>
        <begin position="378"/>
        <end position="392"/>
    </location>
</feature>
<feature type="region of interest" description="Disordered" evidence="1">
    <location>
        <begin position="268"/>
        <end position="433"/>
    </location>
</feature>
<evidence type="ECO:0000256" key="1">
    <source>
        <dbReference type="SAM" id="MobiDB-lite"/>
    </source>
</evidence>
<feature type="compositionally biased region" description="Low complexity" evidence="1">
    <location>
        <begin position="718"/>
        <end position="730"/>
    </location>
</feature>
<sequence length="864" mass="87337">MGLDDRTTAVVEPLSERVTYPRPRTRGAASRLAGGPKPPASVRVVPETGAVRQSTPSSVRAELMAPCADWSAADWARAARAEAAADGPPVSLRPVPAEPAAGPGRDQPSHAPRAPASPSRAAFRLASPLPASAAGGGSDSESGAEGPKRRWDAASRSTIKGGFTDYSSDEGRRSNSSPLRVHRPRQPASKPAGGADRLSPEPGHEQPVQLSVALPPRDPHGSPDQLLASPVESAAARGRALALTRSAQSVPMLDLTTVPLVATGSEEADLRAPSADLAAVVPRRPAGRPRRAAGHQSARAPGGSLASRRDRVGPSAFGSFTARAVPMRWTGPDRSAADLRDPAASPVVAGPRRQGMPSRAAFVAAKPRAPRARRPQPSQTLQHRPQPAQQAGSDVRGRDGAALAVHPTAASREPARHGAAAEVPSGVVGGSRAAAGVSNHRRMILAHSSTAVRQSARRELEQAQAQAGLAQGRPVHVQDGAAGVQAAISASERRRREAAESQAALTAAAILRKPPGPAADSKGRALRSPEAAPLPAAASSASSHSGGADGPDMVEVALQRLSNIVSASRGPPTGRQPGRQPLYRSRTAAAAASARSGPAAVAAASPVGPAADAASPDAALRQQTTVLAASADAWLAPGPSSYRAAAGAAAASREGAESARSRAPHVPAGVGPSAVLSASGAPQRSRHGGGHHRPAPTLTDLGLLDNAAASPWQRQWPATAGTGTAAGARSARGDDGSRLAVQSGISPRNAATASSGAGGSLGLLSSRHGGEASRRRRRRKKRGRGKHSGGRKAAREFARLLAAPQARAADGSEPRKACTPAESSARSSDVWDAAGDGDAEAGDGSSADDDSVGGGTHGSDSEAA</sequence>
<proteinExistence type="predicted"/>
<feature type="compositionally biased region" description="Basic residues" evidence="1">
    <location>
        <begin position="684"/>
        <end position="694"/>
    </location>
</feature>
<feature type="compositionally biased region" description="Low complexity" evidence="1">
    <location>
        <begin position="569"/>
        <end position="581"/>
    </location>
</feature>
<feature type="compositionally biased region" description="Low complexity" evidence="1">
    <location>
        <begin position="462"/>
        <end position="473"/>
    </location>
</feature>
<feature type="region of interest" description="Disordered" evidence="1">
    <location>
        <begin position="714"/>
        <end position="864"/>
    </location>
</feature>
<feature type="compositionally biased region" description="Low complexity" evidence="1">
    <location>
        <begin position="500"/>
        <end position="509"/>
    </location>
</feature>
<dbReference type="EMBL" id="HBET01004179">
    <property type="protein sequence ID" value="CAD8558462.1"/>
    <property type="molecule type" value="Transcribed_RNA"/>
</dbReference>
<organism evidence="2">
    <name type="scientific">Cafeteria roenbergensis</name>
    <name type="common">Marine flagellate</name>
    <dbReference type="NCBI Taxonomy" id="33653"/>
    <lineage>
        <taxon>Eukaryota</taxon>
        <taxon>Sar</taxon>
        <taxon>Stramenopiles</taxon>
        <taxon>Bigyra</taxon>
        <taxon>Opalozoa</taxon>
        <taxon>Bicosoecida</taxon>
        <taxon>Cafeteriaceae</taxon>
        <taxon>Cafeteria</taxon>
    </lineage>
</organism>
<gene>
    <name evidence="2" type="ORF">CROE0942_LOCUS2796</name>
</gene>
<feature type="region of interest" description="Disordered" evidence="1">
    <location>
        <begin position="564"/>
        <end position="591"/>
    </location>
</feature>
<feature type="region of interest" description="Disordered" evidence="1">
    <location>
        <begin position="76"/>
        <end position="232"/>
    </location>
</feature>
<name>A0A7S0JQF2_CAFRO</name>
<accession>A0A7S0JQF2</accession>
<feature type="compositionally biased region" description="Low complexity" evidence="1">
    <location>
        <begin position="799"/>
        <end position="809"/>
    </location>
</feature>
<feature type="region of interest" description="Disordered" evidence="1">
    <location>
        <begin position="449"/>
        <end position="551"/>
    </location>
</feature>
<feature type="compositionally biased region" description="Basic residues" evidence="1">
    <location>
        <begin position="774"/>
        <end position="792"/>
    </location>
</feature>
<feature type="compositionally biased region" description="Low complexity" evidence="1">
    <location>
        <begin position="526"/>
        <end position="546"/>
    </location>
</feature>
<feature type="region of interest" description="Disordered" evidence="1">
    <location>
        <begin position="1"/>
        <end position="58"/>
    </location>
</feature>
<feature type="region of interest" description="Disordered" evidence="1">
    <location>
        <begin position="653"/>
        <end position="699"/>
    </location>
</feature>
<reference evidence="2" key="1">
    <citation type="submission" date="2021-01" db="EMBL/GenBank/DDBJ databases">
        <authorList>
            <person name="Corre E."/>
            <person name="Pelletier E."/>
            <person name="Niang G."/>
            <person name="Scheremetjew M."/>
            <person name="Finn R."/>
            <person name="Kale V."/>
            <person name="Holt S."/>
            <person name="Cochrane G."/>
            <person name="Meng A."/>
            <person name="Brown T."/>
            <person name="Cohen L."/>
        </authorList>
    </citation>
    <scope>NUCLEOTIDE SEQUENCE</scope>
    <source>
        <strain evidence="2">E4-10</strain>
    </source>
</reference>